<evidence type="ECO:0000256" key="5">
    <source>
        <dbReference type="ARBA" id="ARBA00023002"/>
    </source>
</evidence>
<evidence type="ECO:0000256" key="2">
    <source>
        <dbReference type="ARBA" id="ARBA00007825"/>
    </source>
</evidence>
<dbReference type="Gene3D" id="2.60.130.10">
    <property type="entry name" value="Aromatic compound dioxygenase"/>
    <property type="match status" value="1"/>
</dbReference>
<keyword evidence="4 8" id="KW-0223">Dioxygenase</keyword>
<dbReference type="RefSeq" id="WP_126149403.1">
    <property type="nucleotide sequence ID" value="NZ_JBHTMH010000001.1"/>
</dbReference>
<keyword evidence="6" id="KW-0408">Iron</keyword>
<evidence type="ECO:0000259" key="7">
    <source>
        <dbReference type="PROSITE" id="PS00083"/>
    </source>
</evidence>
<evidence type="ECO:0000256" key="6">
    <source>
        <dbReference type="ARBA" id="ARBA00023004"/>
    </source>
</evidence>
<dbReference type="PANTHER" id="PTHR33711:SF7">
    <property type="entry name" value="INTRADIOL RING-CLEAVAGE DIOXYGENASES DOMAIN-CONTAINING PROTEIN-RELATED"/>
    <property type="match status" value="1"/>
</dbReference>
<dbReference type="GO" id="GO:0018576">
    <property type="term" value="F:catechol 1,2-dioxygenase activity"/>
    <property type="evidence" value="ECO:0007669"/>
    <property type="project" value="InterPro"/>
</dbReference>
<dbReference type="Pfam" id="PF04444">
    <property type="entry name" value="Dioxygenase_N"/>
    <property type="match status" value="1"/>
</dbReference>
<dbReference type="GO" id="GO:0009712">
    <property type="term" value="P:catechol-containing compound metabolic process"/>
    <property type="evidence" value="ECO:0007669"/>
    <property type="project" value="InterPro"/>
</dbReference>
<keyword evidence="5 8" id="KW-0560">Oxidoreductase</keyword>
<dbReference type="SUPFAM" id="SSF49482">
    <property type="entry name" value="Aromatic compound dioxygenase"/>
    <property type="match status" value="1"/>
</dbReference>
<name>A0A447I8G1_9HYPH</name>
<evidence type="ECO:0000256" key="4">
    <source>
        <dbReference type="ARBA" id="ARBA00022964"/>
    </source>
</evidence>
<keyword evidence="9" id="KW-1185">Reference proteome</keyword>
<dbReference type="PANTHER" id="PTHR33711">
    <property type="entry name" value="DIOXYGENASE, PUTATIVE (AFU_ORTHOLOGUE AFUA_2G02910)-RELATED"/>
    <property type="match status" value="1"/>
</dbReference>
<dbReference type="InterPro" id="IPR050770">
    <property type="entry name" value="Intradiol_RC_Dioxygenase"/>
</dbReference>
<keyword evidence="3" id="KW-0479">Metal-binding</keyword>
<dbReference type="AlphaFoldDB" id="A0A447I8G1"/>
<sequence length="301" mass="32240">MDSGQGDMLAARDTAPADALLARLAQADPSRLADMIAVIGARLHELVATIRPTQSELRLVLDFLAEVGHYTDSRRHEFLLLADVLGLSSAVDDINLALPPGATPNARTGPFYRPDAPLIAMDGTLSRDGKGAPLAVSGQVLGLDGRAVGGAAIEIWHANHDGLYENQEPDRQPEFNLRGRIVADGQGRFRFRTIKPGGYRIPNGGPVAALLTRLGLSLDRPAHISFRVTAKGYRTLTTHIFDRAHPAIGRDAIFGVKPELLAEFRAVAPENGRAGHALDFTLVLCPEEGSTPPHQGRSISP</sequence>
<evidence type="ECO:0000256" key="1">
    <source>
        <dbReference type="ARBA" id="ARBA00001965"/>
    </source>
</evidence>
<dbReference type="Pfam" id="PF00775">
    <property type="entry name" value="Dioxygenase_C"/>
    <property type="match status" value="1"/>
</dbReference>
<accession>A0A447I8G1</accession>
<organism evidence="8 9">
    <name type="scientific">Devosia equisanguinis</name>
    <dbReference type="NCBI Taxonomy" id="2490941"/>
    <lineage>
        <taxon>Bacteria</taxon>
        <taxon>Pseudomonadati</taxon>
        <taxon>Pseudomonadota</taxon>
        <taxon>Alphaproteobacteria</taxon>
        <taxon>Hyphomicrobiales</taxon>
        <taxon>Devosiaceae</taxon>
        <taxon>Devosia</taxon>
    </lineage>
</organism>
<dbReference type="GO" id="GO:0008199">
    <property type="term" value="F:ferric iron binding"/>
    <property type="evidence" value="ECO:0007669"/>
    <property type="project" value="InterPro"/>
</dbReference>
<dbReference type="Proteomes" id="UP000268844">
    <property type="component" value="Unassembled WGS sequence"/>
</dbReference>
<gene>
    <name evidence="8" type="primary">npcC_1</name>
    <name evidence="8" type="ORF">DEVEQU_00931</name>
</gene>
<dbReference type="InterPro" id="IPR007535">
    <property type="entry name" value="Catechol_dOase_N"/>
</dbReference>
<feature type="domain" description="Intradiol ring-cleavage dioxygenases" evidence="7">
    <location>
        <begin position="136"/>
        <end position="164"/>
    </location>
</feature>
<comment type="similarity">
    <text evidence="2">Belongs to the intradiol ring-cleavage dioxygenase family.</text>
</comment>
<dbReference type="EMBL" id="UZWD01000015">
    <property type="protein sequence ID" value="VDS03802.1"/>
    <property type="molecule type" value="Genomic_DNA"/>
</dbReference>
<proteinExistence type="inferred from homology"/>
<protein>
    <submittedName>
        <fullName evidence="8">Hydroxyquinol 1,2-dioxygenase</fullName>
        <ecNumber evidence="8">1.13.11.37</ecNumber>
    </submittedName>
</protein>
<dbReference type="GO" id="GO:0047074">
    <property type="term" value="F:4-hydroxycatechol 1,2-dioxygenase activity"/>
    <property type="evidence" value="ECO:0007669"/>
    <property type="project" value="UniProtKB-EC"/>
</dbReference>
<dbReference type="InterPro" id="IPR015889">
    <property type="entry name" value="Intradiol_dOase_core"/>
</dbReference>
<evidence type="ECO:0000313" key="9">
    <source>
        <dbReference type="Proteomes" id="UP000268844"/>
    </source>
</evidence>
<dbReference type="EC" id="1.13.11.37" evidence="8"/>
<evidence type="ECO:0000256" key="3">
    <source>
        <dbReference type="ARBA" id="ARBA00022723"/>
    </source>
</evidence>
<comment type="cofactor">
    <cofactor evidence="1">
        <name>Fe(3+)</name>
        <dbReference type="ChEBI" id="CHEBI:29034"/>
    </cofactor>
</comment>
<dbReference type="PROSITE" id="PS00083">
    <property type="entry name" value="INTRADIOL_DIOXYGENAS"/>
    <property type="match status" value="1"/>
</dbReference>
<reference evidence="8 9" key="1">
    <citation type="submission" date="2018-12" db="EMBL/GenBank/DDBJ databases">
        <authorList>
            <person name="Criscuolo A."/>
        </authorList>
    </citation>
    <scope>NUCLEOTIDE SEQUENCE [LARGE SCALE GENOMIC DNA]</scope>
    <source>
        <strain evidence="8">ACIP1116281</strain>
    </source>
</reference>
<dbReference type="OrthoDB" id="9800887at2"/>
<dbReference type="InterPro" id="IPR000627">
    <property type="entry name" value="Intradiol_dOase_C"/>
</dbReference>
<evidence type="ECO:0000313" key="8">
    <source>
        <dbReference type="EMBL" id="VDS03802.1"/>
    </source>
</evidence>